<sequence length="377" mass="43296">MKIRRALFSTESTITELPRRFKRSERKPMVTSMNELKRKARVEKHERLLVREVTLSAPENGLLVQSLVPVARQVLAARDVLLDCAAKVVKHTHVYFCSVCGEVHVGDPPHKIKTCNVVGSRMNKEHVWEKGGLKNVLPVVESYHLYDRIGRAVSHNERLQVDRIPAIVELCVQAGVDFLEYPTRRRKFPVYRVAGRVLDFEKRFPNDLASVKDINEYGFWVNRKKLIRDEKYRESTHDDLQGIAVRGMEAWEKMHLGATKLMQKYAVQTCGYCSEVQVGPKGHRVRQCQAFKHQMRDGQHAWQEATLDDLIPIVYVWHVKNPHGNELLVDSLKRYYGKLPAVVEMFAQAGACVGETYCNLMREDITVPGVDEEKLVV</sequence>
<dbReference type="PANTHER" id="PTHR10388">
    <property type="entry name" value="EUKARYOTIC TRANSLATION INITIATION FACTOR SUI1"/>
    <property type="match status" value="1"/>
</dbReference>
<organism evidence="2 3">
    <name type="scientific">Heracleum sosnowskyi</name>
    <dbReference type="NCBI Taxonomy" id="360622"/>
    <lineage>
        <taxon>Eukaryota</taxon>
        <taxon>Viridiplantae</taxon>
        <taxon>Streptophyta</taxon>
        <taxon>Embryophyta</taxon>
        <taxon>Tracheophyta</taxon>
        <taxon>Spermatophyta</taxon>
        <taxon>Magnoliopsida</taxon>
        <taxon>eudicotyledons</taxon>
        <taxon>Gunneridae</taxon>
        <taxon>Pentapetalae</taxon>
        <taxon>asterids</taxon>
        <taxon>campanulids</taxon>
        <taxon>Apiales</taxon>
        <taxon>Apiaceae</taxon>
        <taxon>Apioideae</taxon>
        <taxon>apioid superclade</taxon>
        <taxon>Tordylieae</taxon>
        <taxon>Tordyliinae</taxon>
        <taxon>Heracleum</taxon>
    </lineage>
</organism>
<keyword evidence="3" id="KW-1185">Reference proteome</keyword>
<name>A0AAD8N5G0_9APIA</name>
<protein>
    <submittedName>
        <fullName evidence="2">APO protein 3, mitochondrial</fullName>
    </submittedName>
</protein>
<dbReference type="Proteomes" id="UP001237642">
    <property type="component" value="Unassembled WGS sequence"/>
</dbReference>
<feature type="domain" description="APO" evidence="1">
    <location>
        <begin position="96"/>
        <end position="180"/>
    </location>
</feature>
<evidence type="ECO:0000313" key="3">
    <source>
        <dbReference type="Proteomes" id="UP001237642"/>
    </source>
</evidence>
<reference evidence="2" key="1">
    <citation type="submission" date="2023-02" db="EMBL/GenBank/DDBJ databases">
        <title>Genome of toxic invasive species Heracleum sosnowskyi carries increased number of genes despite the absence of recent whole-genome duplications.</title>
        <authorList>
            <person name="Schelkunov M."/>
            <person name="Shtratnikova V."/>
            <person name="Makarenko M."/>
            <person name="Klepikova A."/>
            <person name="Omelchenko D."/>
            <person name="Novikova G."/>
            <person name="Obukhova E."/>
            <person name="Bogdanov V."/>
            <person name="Penin A."/>
            <person name="Logacheva M."/>
        </authorList>
    </citation>
    <scope>NUCLEOTIDE SEQUENCE</scope>
    <source>
        <strain evidence="2">Hsosn_3</strain>
        <tissue evidence="2">Leaf</tissue>
    </source>
</reference>
<reference evidence="2" key="2">
    <citation type="submission" date="2023-05" db="EMBL/GenBank/DDBJ databases">
        <authorList>
            <person name="Schelkunov M.I."/>
        </authorList>
    </citation>
    <scope>NUCLEOTIDE SEQUENCE</scope>
    <source>
        <strain evidence="2">Hsosn_3</strain>
        <tissue evidence="2">Leaf</tissue>
    </source>
</reference>
<feature type="domain" description="APO" evidence="1">
    <location>
        <begin position="269"/>
        <end position="355"/>
    </location>
</feature>
<proteinExistence type="predicted"/>
<dbReference type="EMBL" id="JAUIZM010000003">
    <property type="protein sequence ID" value="KAK1395508.1"/>
    <property type="molecule type" value="Genomic_DNA"/>
</dbReference>
<dbReference type="GO" id="GO:0003723">
    <property type="term" value="F:RNA binding"/>
    <property type="evidence" value="ECO:0007669"/>
    <property type="project" value="InterPro"/>
</dbReference>
<evidence type="ECO:0000259" key="1">
    <source>
        <dbReference type="PROSITE" id="PS51499"/>
    </source>
</evidence>
<dbReference type="InterPro" id="IPR023342">
    <property type="entry name" value="APO_dom"/>
</dbReference>
<gene>
    <name evidence="2" type="ORF">POM88_014564</name>
</gene>
<dbReference type="AlphaFoldDB" id="A0AAD8N5G0"/>
<accession>A0AAD8N5G0</accession>
<comment type="caution">
    <text evidence="2">The sequence shown here is derived from an EMBL/GenBank/DDBJ whole genome shotgun (WGS) entry which is preliminary data.</text>
</comment>
<dbReference type="PROSITE" id="PS51499">
    <property type="entry name" value="APO"/>
    <property type="match status" value="2"/>
</dbReference>
<evidence type="ECO:0000313" key="2">
    <source>
        <dbReference type="EMBL" id="KAK1395508.1"/>
    </source>
</evidence>
<dbReference type="Pfam" id="PF05634">
    <property type="entry name" value="APO_RNA-bind"/>
    <property type="match status" value="2"/>
</dbReference>